<keyword evidence="2" id="KW-0067">ATP-binding</keyword>
<reference evidence="4 5" key="1">
    <citation type="submission" date="2016-03" db="EMBL/GenBank/DDBJ databases">
        <title>Draft Genome Sequence of the Strain BR 10245 (Bradyrhizobium sp.) isolated from nodules of Centrolobium paraense.</title>
        <authorList>
            <person name="Simoes-Araujo J.L.Sr."/>
            <person name="Barauna A.C."/>
            <person name="Silva K."/>
            <person name="Zilli J.E."/>
        </authorList>
    </citation>
    <scope>NUCLEOTIDE SEQUENCE [LARGE SCALE GENOMIC DNA]</scope>
    <source>
        <strain evidence="4 5">BR 10245</strain>
    </source>
</reference>
<keyword evidence="1" id="KW-0547">Nucleotide-binding</keyword>
<dbReference type="EMBL" id="LUUB01000033">
    <property type="protein sequence ID" value="OAF13843.1"/>
    <property type="molecule type" value="Genomic_DNA"/>
</dbReference>
<dbReference type="InterPro" id="IPR029787">
    <property type="entry name" value="Nucleotide_cyclase"/>
</dbReference>
<dbReference type="CDD" id="cd07302">
    <property type="entry name" value="CHD"/>
    <property type="match status" value="1"/>
</dbReference>
<sequence length="414" mass="44743">MMADSAGTAGCRWAGVVVPAAARIQLTTDFCRDCGASLTDGAISERSSTGAMTGSLMPAGAERRQLTVMFCDLVGSTALASRLDPEDLREVLGEYHKDVARAVGRFDGFVAKYMGDGVVTYFGYPQAHEDDAERAVRAGFKIVAIPRLVPAAPGGTLRVRVGIATGLVVVGDLVGAGESYERGVVGETPNLAARLQALAEPGDVIIDARTHRLTGGGFDYEQLGELELKGFAAPVAAWRVRGEAVVDSRFEALHPAATLTPLVGREQEIELILRRWEQARKGEGQVVLLIGEPGIGKSRLSVAFQERLIDGACVRLRYFCSPHHQDSALYPTIMQLERAAGFERDDTPEIKFHKLEALLTRTSSPSAEMTLLAEFLQIPAGDLYTPSELDPQRKKEETFEALLRQLTAIARHPS</sequence>
<dbReference type="Gene3D" id="3.40.50.300">
    <property type="entry name" value="P-loop containing nucleotide triphosphate hydrolases"/>
    <property type="match status" value="1"/>
</dbReference>
<comment type="caution">
    <text evidence="4">The sequence shown here is derived from an EMBL/GenBank/DDBJ whole genome shotgun (WGS) entry which is preliminary data.</text>
</comment>
<evidence type="ECO:0000313" key="4">
    <source>
        <dbReference type="EMBL" id="OAF13843.1"/>
    </source>
</evidence>
<evidence type="ECO:0000256" key="1">
    <source>
        <dbReference type="ARBA" id="ARBA00022741"/>
    </source>
</evidence>
<dbReference type="InterPro" id="IPR041664">
    <property type="entry name" value="AAA_16"/>
</dbReference>
<dbReference type="SMART" id="SM00044">
    <property type="entry name" value="CYCc"/>
    <property type="match status" value="1"/>
</dbReference>
<dbReference type="InterPro" id="IPR001054">
    <property type="entry name" value="A/G_cyclase"/>
</dbReference>
<keyword evidence="5" id="KW-1185">Reference proteome</keyword>
<dbReference type="GO" id="GO:0004016">
    <property type="term" value="F:adenylate cyclase activity"/>
    <property type="evidence" value="ECO:0007669"/>
    <property type="project" value="TreeGrafter"/>
</dbReference>
<evidence type="ECO:0000256" key="2">
    <source>
        <dbReference type="ARBA" id="ARBA00022840"/>
    </source>
</evidence>
<dbReference type="AlphaFoldDB" id="A0A176Z3C2"/>
<dbReference type="GO" id="GO:0009190">
    <property type="term" value="P:cyclic nucleotide biosynthetic process"/>
    <property type="evidence" value="ECO:0007669"/>
    <property type="project" value="InterPro"/>
</dbReference>
<dbReference type="RefSeq" id="WP_063697693.1">
    <property type="nucleotide sequence ID" value="NZ_LUUB01000033.1"/>
</dbReference>
<dbReference type="Pfam" id="PF00211">
    <property type="entry name" value="Guanylate_cyc"/>
    <property type="match status" value="1"/>
</dbReference>
<feature type="domain" description="Guanylate cyclase" evidence="3">
    <location>
        <begin position="67"/>
        <end position="196"/>
    </location>
</feature>
<organism evidence="4 5">
    <name type="scientific">Bradyrhizobium centrolobii</name>
    <dbReference type="NCBI Taxonomy" id="1505087"/>
    <lineage>
        <taxon>Bacteria</taxon>
        <taxon>Pseudomonadati</taxon>
        <taxon>Pseudomonadota</taxon>
        <taxon>Alphaproteobacteria</taxon>
        <taxon>Hyphomicrobiales</taxon>
        <taxon>Nitrobacteraceae</taxon>
        <taxon>Bradyrhizobium</taxon>
    </lineage>
</organism>
<proteinExistence type="predicted"/>
<protein>
    <recommendedName>
        <fullName evidence="3">Guanylate cyclase domain-containing protein</fullName>
    </recommendedName>
</protein>
<dbReference type="GO" id="GO:0005737">
    <property type="term" value="C:cytoplasm"/>
    <property type="evidence" value="ECO:0007669"/>
    <property type="project" value="TreeGrafter"/>
</dbReference>
<gene>
    <name evidence="4" type="ORF">AYJ54_43235</name>
</gene>
<dbReference type="SUPFAM" id="SSF55073">
    <property type="entry name" value="Nucleotide cyclase"/>
    <property type="match status" value="1"/>
</dbReference>
<dbReference type="InterPro" id="IPR027417">
    <property type="entry name" value="P-loop_NTPase"/>
</dbReference>
<accession>A0A176Z3C2</accession>
<name>A0A176Z3C2_9BRAD</name>
<dbReference type="SUPFAM" id="SSF52540">
    <property type="entry name" value="P-loop containing nucleoside triphosphate hydrolases"/>
    <property type="match status" value="1"/>
</dbReference>
<dbReference type="PROSITE" id="PS50125">
    <property type="entry name" value="GUANYLATE_CYCLASE_2"/>
    <property type="match status" value="1"/>
</dbReference>
<dbReference type="PANTHER" id="PTHR16305">
    <property type="entry name" value="TESTICULAR SOLUBLE ADENYLYL CYCLASE"/>
    <property type="match status" value="1"/>
</dbReference>
<evidence type="ECO:0000259" key="3">
    <source>
        <dbReference type="PROSITE" id="PS50125"/>
    </source>
</evidence>
<dbReference type="GO" id="GO:0035556">
    <property type="term" value="P:intracellular signal transduction"/>
    <property type="evidence" value="ECO:0007669"/>
    <property type="project" value="InterPro"/>
</dbReference>
<dbReference type="GO" id="GO:0005524">
    <property type="term" value="F:ATP binding"/>
    <property type="evidence" value="ECO:0007669"/>
    <property type="project" value="UniProtKB-KW"/>
</dbReference>
<dbReference type="Proteomes" id="UP000076959">
    <property type="component" value="Unassembled WGS sequence"/>
</dbReference>
<dbReference type="PANTHER" id="PTHR16305:SF28">
    <property type="entry name" value="GUANYLATE CYCLASE DOMAIN-CONTAINING PROTEIN"/>
    <property type="match status" value="1"/>
</dbReference>
<dbReference type="STRING" id="1505087.AYJ54_43235"/>
<dbReference type="Gene3D" id="3.30.70.1230">
    <property type="entry name" value="Nucleotide cyclase"/>
    <property type="match status" value="1"/>
</dbReference>
<dbReference type="Pfam" id="PF13191">
    <property type="entry name" value="AAA_16"/>
    <property type="match status" value="1"/>
</dbReference>
<evidence type="ECO:0000313" key="5">
    <source>
        <dbReference type="Proteomes" id="UP000076959"/>
    </source>
</evidence>